<dbReference type="SUPFAM" id="SSF46785">
    <property type="entry name" value="Winged helix' DNA-binding domain"/>
    <property type="match status" value="1"/>
</dbReference>
<organism evidence="2 3">
    <name type="scientific">Serratia phage Parlo</name>
    <dbReference type="NCBI Taxonomy" id="2557554"/>
    <lineage>
        <taxon>Viruses</taxon>
        <taxon>Duplodnaviria</taxon>
        <taxon>Heunggongvirae</taxon>
        <taxon>Uroviricota</taxon>
        <taxon>Caudoviricetes</taxon>
        <taxon>Parlovirus</taxon>
        <taxon>Parlovirus parlo</taxon>
    </lineage>
</organism>
<dbReference type="InterPro" id="IPR018541">
    <property type="entry name" value="Ftsk_gamma"/>
</dbReference>
<protein>
    <submittedName>
        <fullName evidence="2">HTH domain-containing protein</fullName>
    </submittedName>
</protein>
<dbReference type="InterPro" id="IPR036390">
    <property type="entry name" value="WH_DNA-bd_sf"/>
</dbReference>
<evidence type="ECO:0000259" key="1">
    <source>
        <dbReference type="Pfam" id="PF09397"/>
    </source>
</evidence>
<dbReference type="Proteomes" id="UP000307326">
    <property type="component" value="Segment"/>
</dbReference>
<proteinExistence type="predicted"/>
<sequence length="62" mass="7025">MERDELIDQAVEWTLGQSSITPASLQRHLKITPLRARRLVRAMEEESILTAEEDGTFIVTGD</sequence>
<reference evidence="3" key="1">
    <citation type="submission" date="2019-03" db="EMBL/GenBank/DDBJ databases">
        <authorList>
            <person name="Bockoven R."/>
            <person name="Gutierrez J."/>
            <person name="Newkirk H."/>
            <person name="Liu M."/>
            <person name="Ramsey J."/>
            <person name="Cahill J."/>
        </authorList>
    </citation>
    <scope>NUCLEOTIDE SEQUENCE [LARGE SCALE GENOMIC DNA]</scope>
</reference>
<dbReference type="Gene3D" id="1.10.10.10">
    <property type="entry name" value="Winged helix-like DNA-binding domain superfamily/Winged helix DNA-binding domain"/>
    <property type="match status" value="1"/>
</dbReference>
<name>A0A482MHZ6_9CAUD</name>
<feature type="domain" description="FtsK gamma" evidence="1">
    <location>
        <begin position="2"/>
        <end position="53"/>
    </location>
</feature>
<dbReference type="EMBL" id="MK618715">
    <property type="protein sequence ID" value="QBQ72167.1"/>
    <property type="molecule type" value="Genomic_DNA"/>
</dbReference>
<evidence type="ECO:0000313" key="2">
    <source>
        <dbReference type="EMBL" id="QBQ72167.1"/>
    </source>
</evidence>
<keyword evidence="3" id="KW-1185">Reference proteome</keyword>
<accession>A0A482MHZ6</accession>
<gene>
    <name evidence="2" type="ORF">CPT_Parlo_018</name>
</gene>
<dbReference type="Pfam" id="PF09397">
    <property type="entry name" value="FtsK_gamma"/>
    <property type="match status" value="1"/>
</dbReference>
<evidence type="ECO:0000313" key="3">
    <source>
        <dbReference type="Proteomes" id="UP000307326"/>
    </source>
</evidence>
<dbReference type="InterPro" id="IPR036388">
    <property type="entry name" value="WH-like_DNA-bd_sf"/>
</dbReference>